<dbReference type="EMBL" id="CABFJX010000395">
    <property type="protein sequence ID" value="VTT78807.1"/>
    <property type="molecule type" value="Genomic_DNA"/>
</dbReference>
<dbReference type="Proteomes" id="UP000760494">
    <property type="component" value="Unassembled WGS sequence"/>
</dbReference>
<comment type="caution">
    <text evidence="1">The sequence shown here is derived from an EMBL/GenBank/DDBJ whole genome shotgun (WGS) entry which is preliminary data.</text>
</comment>
<sequence length="461" mass="52386">MSLPKARKVTKFGPLDKRRIVRRCEQCRVSRIKASRDPVAFELLFPMTVVSSAEDRLRPAIASLHHVYEFIGPCPLPITDFFATDMLIWWLREDESVRNTINHISNAFVSNGNQTLNSRDDSMVTNIEQRDIYAAIQTRLQKPEAHLDPSLLLLAVLFCVLQLMCNKTCNIPLQILDQVAMHVVHPRGPHGFLTRFDRSTLLLFRILQELGSLMRDQDTTFLDAKWCKSTTDTELSRLSTSSEQSTFFFECICTFIALLGDINVQSRAWLNEETIFTHEPEFCYTTATMTCACSICAEASRYSDHLATGQCIMRNASELLESIERFEDAVRGSNLDHDTCSDMLFAHSLCLKIGTLRLFSDFLWQNAPFSEPSLQDSEIQAYAQSALNHVDKRLQNCGLEAVIYIEHLMLIGIEVKDSINRNRVISLLDKIRSRGFVLAQVYIADLELAWKAVASTRNGES</sequence>
<evidence type="ECO:0000313" key="2">
    <source>
        <dbReference type="Proteomes" id="UP000760494"/>
    </source>
</evidence>
<name>A0A2H3SGB3_FUSFU</name>
<accession>A0A2H3SGB3</accession>
<proteinExistence type="predicted"/>
<protein>
    <submittedName>
        <fullName evidence="1">Uncharacterized protein</fullName>
    </submittedName>
</protein>
<organism evidence="1 2">
    <name type="scientific">Fusarium fujikuroi</name>
    <name type="common">Bakanae and foot rot disease fungus</name>
    <name type="synonym">Gibberella fujikuroi</name>
    <dbReference type="NCBI Taxonomy" id="5127"/>
    <lineage>
        <taxon>Eukaryota</taxon>
        <taxon>Fungi</taxon>
        <taxon>Dikarya</taxon>
        <taxon>Ascomycota</taxon>
        <taxon>Pezizomycotina</taxon>
        <taxon>Sordariomycetes</taxon>
        <taxon>Hypocreomycetidae</taxon>
        <taxon>Hypocreales</taxon>
        <taxon>Nectriaceae</taxon>
        <taxon>Fusarium</taxon>
        <taxon>Fusarium fujikuroi species complex</taxon>
    </lineage>
</organism>
<evidence type="ECO:0000313" key="1">
    <source>
        <dbReference type="EMBL" id="VTT78807.1"/>
    </source>
</evidence>
<gene>
    <name evidence="1" type="ORF">C2S_11235</name>
</gene>
<reference evidence="1" key="1">
    <citation type="submission" date="2019-05" db="EMBL/GenBank/DDBJ databases">
        <authorList>
            <person name="Piombo E."/>
        </authorList>
    </citation>
    <scope>NUCLEOTIDE SEQUENCE</scope>
    <source>
        <strain evidence="1">C2S</strain>
    </source>
</reference>
<dbReference type="AlphaFoldDB" id="A0A2H3SGB3"/>